<dbReference type="Pfam" id="PF04138">
    <property type="entry name" value="GtrA_DPMS_TM"/>
    <property type="match status" value="1"/>
</dbReference>
<accession>A0A923RQX3</accession>
<evidence type="ECO:0000259" key="7">
    <source>
        <dbReference type="Pfam" id="PF04138"/>
    </source>
</evidence>
<dbReference type="PANTHER" id="PTHR38459">
    <property type="entry name" value="PROPHAGE BACTOPRENOL-LINKED GLUCOSE TRANSLOCASE HOMOLOG"/>
    <property type="match status" value="1"/>
</dbReference>
<keyword evidence="5 6" id="KW-0472">Membrane</keyword>
<evidence type="ECO:0000256" key="2">
    <source>
        <dbReference type="ARBA" id="ARBA00009399"/>
    </source>
</evidence>
<feature type="transmembrane region" description="Helical" evidence="6">
    <location>
        <begin position="7"/>
        <end position="28"/>
    </location>
</feature>
<dbReference type="InterPro" id="IPR007267">
    <property type="entry name" value="GtrA_DPMS_TM"/>
</dbReference>
<dbReference type="AlphaFoldDB" id="A0A923RQX3"/>
<evidence type="ECO:0000256" key="3">
    <source>
        <dbReference type="ARBA" id="ARBA00022692"/>
    </source>
</evidence>
<evidence type="ECO:0000256" key="5">
    <source>
        <dbReference type="ARBA" id="ARBA00023136"/>
    </source>
</evidence>
<protein>
    <submittedName>
        <fullName evidence="8">GtrA family protein</fullName>
    </submittedName>
</protein>
<feature type="transmembrane region" description="Helical" evidence="6">
    <location>
        <begin position="95"/>
        <end position="116"/>
    </location>
</feature>
<dbReference type="RefSeq" id="WP_186876633.1">
    <property type="nucleotide sequence ID" value="NZ_JACOPF010000003.1"/>
</dbReference>
<dbReference type="InterPro" id="IPR051401">
    <property type="entry name" value="GtrA_CellWall_Glycosyl"/>
</dbReference>
<evidence type="ECO:0000313" key="8">
    <source>
        <dbReference type="EMBL" id="MBC5689971.1"/>
    </source>
</evidence>
<sequence>MKHRKEFITYLLSGSLTTAVNYTLYLLLLVFTPAYLIANSLSWIGAVLTAYLLNRKWVFHSRNNPRRQFLSFVALRFLTLLVENALLWFSVQHIFLPPLPAKICVSVITVLANYFLCKYGIFKKEEICHG</sequence>
<evidence type="ECO:0000313" key="9">
    <source>
        <dbReference type="Proteomes" id="UP000652477"/>
    </source>
</evidence>
<evidence type="ECO:0000256" key="6">
    <source>
        <dbReference type="SAM" id="Phobius"/>
    </source>
</evidence>
<evidence type="ECO:0000256" key="1">
    <source>
        <dbReference type="ARBA" id="ARBA00004141"/>
    </source>
</evidence>
<keyword evidence="9" id="KW-1185">Reference proteome</keyword>
<dbReference type="PANTHER" id="PTHR38459:SF1">
    <property type="entry name" value="PROPHAGE BACTOPRENOL-LINKED GLUCOSE TRANSLOCASE HOMOLOG"/>
    <property type="match status" value="1"/>
</dbReference>
<feature type="domain" description="GtrA/DPMS transmembrane" evidence="7">
    <location>
        <begin position="10"/>
        <end position="122"/>
    </location>
</feature>
<feature type="transmembrane region" description="Helical" evidence="6">
    <location>
        <begin position="69"/>
        <end position="89"/>
    </location>
</feature>
<organism evidence="8 9">
    <name type="scientific">Mediterraneibacter hominis</name>
    <dbReference type="NCBI Taxonomy" id="2763054"/>
    <lineage>
        <taxon>Bacteria</taxon>
        <taxon>Bacillati</taxon>
        <taxon>Bacillota</taxon>
        <taxon>Clostridia</taxon>
        <taxon>Lachnospirales</taxon>
        <taxon>Lachnospiraceae</taxon>
        <taxon>Mediterraneibacter</taxon>
    </lineage>
</organism>
<dbReference type="GO" id="GO:0000271">
    <property type="term" value="P:polysaccharide biosynthetic process"/>
    <property type="evidence" value="ECO:0007669"/>
    <property type="project" value="InterPro"/>
</dbReference>
<dbReference type="Proteomes" id="UP000652477">
    <property type="component" value="Unassembled WGS sequence"/>
</dbReference>
<comment type="subcellular location">
    <subcellularLocation>
        <location evidence="1">Membrane</location>
        <topology evidence="1">Multi-pass membrane protein</topology>
    </subcellularLocation>
</comment>
<keyword evidence="4 6" id="KW-1133">Transmembrane helix</keyword>
<comment type="caution">
    <text evidence="8">The sequence shown here is derived from an EMBL/GenBank/DDBJ whole genome shotgun (WGS) entry which is preliminary data.</text>
</comment>
<dbReference type="EMBL" id="JACOPF010000003">
    <property type="protein sequence ID" value="MBC5689971.1"/>
    <property type="molecule type" value="Genomic_DNA"/>
</dbReference>
<keyword evidence="3 6" id="KW-0812">Transmembrane</keyword>
<comment type="similarity">
    <text evidence="2">Belongs to the GtrA family.</text>
</comment>
<feature type="transmembrane region" description="Helical" evidence="6">
    <location>
        <begin position="34"/>
        <end position="53"/>
    </location>
</feature>
<gene>
    <name evidence="8" type="ORF">H8S37_13725</name>
</gene>
<reference evidence="8" key="1">
    <citation type="submission" date="2020-08" db="EMBL/GenBank/DDBJ databases">
        <title>Genome public.</title>
        <authorList>
            <person name="Liu C."/>
            <person name="Sun Q."/>
        </authorList>
    </citation>
    <scope>NUCLEOTIDE SEQUENCE</scope>
    <source>
        <strain evidence="8">NSJ-55</strain>
    </source>
</reference>
<dbReference type="GO" id="GO:0005886">
    <property type="term" value="C:plasma membrane"/>
    <property type="evidence" value="ECO:0007669"/>
    <property type="project" value="TreeGrafter"/>
</dbReference>
<name>A0A923RQX3_9FIRM</name>
<evidence type="ECO:0000256" key="4">
    <source>
        <dbReference type="ARBA" id="ARBA00022989"/>
    </source>
</evidence>
<proteinExistence type="inferred from homology"/>